<gene>
    <name evidence="1" type="ORF">MELLADRAFT_73072</name>
</gene>
<name>F4S2W4_MELLP</name>
<sequence>MQASFAKKEYCGGIHLTFNRTLDSKVTDTILEKGPSSLTNNEVKDWIDDIQMKRYTIIRVDKAAQAKSDVKVDINLAANEDEDVGMKANEDDETDGAT</sequence>
<accession>F4S2W4</accession>
<dbReference type="VEuPathDB" id="FungiDB:MELLADRAFT_73072"/>
<protein>
    <submittedName>
        <fullName evidence="1">Uncharacterized protein</fullName>
    </submittedName>
</protein>
<dbReference type="KEGG" id="mlr:MELLADRAFT_73072"/>
<dbReference type="AlphaFoldDB" id="F4S2W4"/>
<dbReference type="EMBL" id="GL883141">
    <property type="protein sequence ID" value="EGG01121.1"/>
    <property type="molecule type" value="Genomic_DNA"/>
</dbReference>
<reference evidence="2" key="1">
    <citation type="journal article" date="2011" name="Proc. Natl. Acad. Sci. U.S.A.">
        <title>Obligate biotrophy features unraveled by the genomic analysis of rust fungi.</title>
        <authorList>
            <person name="Duplessis S."/>
            <person name="Cuomo C.A."/>
            <person name="Lin Y.-C."/>
            <person name="Aerts A."/>
            <person name="Tisserant E."/>
            <person name="Veneault-Fourrey C."/>
            <person name="Joly D.L."/>
            <person name="Hacquard S."/>
            <person name="Amselem J."/>
            <person name="Cantarel B.L."/>
            <person name="Chiu R."/>
            <person name="Coutinho P.M."/>
            <person name="Feau N."/>
            <person name="Field M."/>
            <person name="Frey P."/>
            <person name="Gelhaye E."/>
            <person name="Goldberg J."/>
            <person name="Grabherr M.G."/>
            <person name="Kodira C.D."/>
            <person name="Kohler A."/>
            <person name="Kuees U."/>
            <person name="Lindquist E.A."/>
            <person name="Lucas S.M."/>
            <person name="Mago R."/>
            <person name="Mauceli E."/>
            <person name="Morin E."/>
            <person name="Murat C."/>
            <person name="Pangilinan J.L."/>
            <person name="Park R."/>
            <person name="Pearson M."/>
            <person name="Quesneville H."/>
            <person name="Rouhier N."/>
            <person name="Sakthikumar S."/>
            <person name="Salamov A.A."/>
            <person name="Schmutz J."/>
            <person name="Selles B."/>
            <person name="Shapiro H."/>
            <person name="Tanguay P."/>
            <person name="Tuskan G.A."/>
            <person name="Henrissat B."/>
            <person name="Van de Peer Y."/>
            <person name="Rouze P."/>
            <person name="Ellis J.G."/>
            <person name="Dodds P.N."/>
            <person name="Schein J.E."/>
            <person name="Zhong S."/>
            <person name="Hamelin R.C."/>
            <person name="Grigoriev I.V."/>
            <person name="Szabo L.J."/>
            <person name="Martin F."/>
        </authorList>
    </citation>
    <scope>NUCLEOTIDE SEQUENCE [LARGE SCALE GENOMIC DNA]</scope>
    <source>
        <strain evidence="2">98AG31 / pathotype 3-4-7</strain>
    </source>
</reference>
<dbReference type="Proteomes" id="UP000001072">
    <property type="component" value="Unassembled WGS sequence"/>
</dbReference>
<evidence type="ECO:0000313" key="2">
    <source>
        <dbReference type="Proteomes" id="UP000001072"/>
    </source>
</evidence>
<dbReference type="GeneID" id="18932272"/>
<organism evidence="2">
    <name type="scientific">Melampsora larici-populina (strain 98AG31 / pathotype 3-4-7)</name>
    <name type="common">Poplar leaf rust fungus</name>
    <dbReference type="NCBI Taxonomy" id="747676"/>
    <lineage>
        <taxon>Eukaryota</taxon>
        <taxon>Fungi</taxon>
        <taxon>Dikarya</taxon>
        <taxon>Basidiomycota</taxon>
        <taxon>Pucciniomycotina</taxon>
        <taxon>Pucciniomycetes</taxon>
        <taxon>Pucciniales</taxon>
        <taxon>Melampsoraceae</taxon>
        <taxon>Melampsora</taxon>
    </lineage>
</organism>
<evidence type="ECO:0000313" key="1">
    <source>
        <dbReference type="EMBL" id="EGG01121.1"/>
    </source>
</evidence>
<proteinExistence type="predicted"/>
<dbReference type="InParanoid" id="F4S2W4"/>
<keyword evidence="2" id="KW-1185">Reference proteome</keyword>
<dbReference type="HOGENOM" id="CLU_2334038_0_0_1"/>
<dbReference type="RefSeq" id="XP_007415721.1">
    <property type="nucleotide sequence ID" value="XM_007415659.1"/>
</dbReference>